<organism evidence="2 3">
    <name type="scientific">Vespula maculifrons</name>
    <name type="common">Eastern yellow jacket</name>
    <name type="synonym">Wasp</name>
    <dbReference type="NCBI Taxonomy" id="7453"/>
    <lineage>
        <taxon>Eukaryota</taxon>
        <taxon>Metazoa</taxon>
        <taxon>Ecdysozoa</taxon>
        <taxon>Arthropoda</taxon>
        <taxon>Hexapoda</taxon>
        <taxon>Insecta</taxon>
        <taxon>Pterygota</taxon>
        <taxon>Neoptera</taxon>
        <taxon>Endopterygota</taxon>
        <taxon>Hymenoptera</taxon>
        <taxon>Apocrita</taxon>
        <taxon>Aculeata</taxon>
        <taxon>Vespoidea</taxon>
        <taxon>Vespidae</taxon>
        <taxon>Vespinae</taxon>
        <taxon>Vespula</taxon>
    </lineage>
</organism>
<feature type="region of interest" description="Disordered" evidence="1">
    <location>
        <begin position="86"/>
        <end position="125"/>
    </location>
</feature>
<gene>
    <name evidence="2" type="ORF">V1477_013197</name>
</gene>
<keyword evidence="3" id="KW-1185">Reference proteome</keyword>
<comment type="caution">
    <text evidence="2">The sequence shown here is derived from an EMBL/GenBank/DDBJ whole genome shotgun (WGS) entry which is preliminary data.</text>
</comment>
<proteinExistence type="predicted"/>
<protein>
    <submittedName>
        <fullName evidence="2">Uncharacterized protein</fullName>
    </submittedName>
</protein>
<dbReference type="AlphaFoldDB" id="A0ABD2BV81"/>
<sequence>MTELIANKNKSKWKGDFDYDEEVLVRRRQKGVGRGGGRRVVGDLSQVEWCRLIKAEKLGGGASTHAVLSDERTKATLSVSFSAFVLPPSLPPPPPQPPPPPLPLPPPPPPPSPPPPPPTATPSFH</sequence>
<evidence type="ECO:0000313" key="2">
    <source>
        <dbReference type="EMBL" id="KAL2736688.1"/>
    </source>
</evidence>
<reference evidence="2 3" key="1">
    <citation type="journal article" date="2024" name="Ann. Entomol. Soc. Am.">
        <title>Genomic analyses of the southern and eastern yellowjacket wasps (Hymenoptera: Vespidae) reveal evolutionary signatures of social life.</title>
        <authorList>
            <person name="Catto M.A."/>
            <person name="Caine P.B."/>
            <person name="Orr S.E."/>
            <person name="Hunt B.G."/>
            <person name="Goodisman M.A.D."/>
        </authorList>
    </citation>
    <scope>NUCLEOTIDE SEQUENCE [LARGE SCALE GENOMIC DNA]</scope>
    <source>
        <strain evidence="2">232</strain>
        <tissue evidence="2">Head and thorax</tissue>
    </source>
</reference>
<dbReference type="Proteomes" id="UP001607303">
    <property type="component" value="Unassembled WGS sequence"/>
</dbReference>
<accession>A0ABD2BV81</accession>
<dbReference type="EMBL" id="JAYRBN010000066">
    <property type="protein sequence ID" value="KAL2736688.1"/>
    <property type="molecule type" value="Genomic_DNA"/>
</dbReference>
<evidence type="ECO:0000256" key="1">
    <source>
        <dbReference type="SAM" id="MobiDB-lite"/>
    </source>
</evidence>
<name>A0ABD2BV81_VESMC</name>
<feature type="compositionally biased region" description="Pro residues" evidence="1">
    <location>
        <begin position="88"/>
        <end position="125"/>
    </location>
</feature>
<evidence type="ECO:0000313" key="3">
    <source>
        <dbReference type="Proteomes" id="UP001607303"/>
    </source>
</evidence>